<evidence type="ECO:0008006" key="3">
    <source>
        <dbReference type="Google" id="ProtNLM"/>
    </source>
</evidence>
<dbReference type="InterPro" id="IPR013083">
    <property type="entry name" value="Znf_RING/FYVE/PHD"/>
</dbReference>
<gene>
    <name evidence="2" type="ORF">CB5_LOCUS22121</name>
</gene>
<feature type="region of interest" description="Disordered" evidence="1">
    <location>
        <begin position="1"/>
        <end position="39"/>
    </location>
</feature>
<dbReference type="SUPFAM" id="SSF57850">
    <property type="entry name" value="RING/U-box"/>
    <property type="match status" value="1"/>
</dbReference>
<protein>
    <recommendedName>
        <fullName evidence="3">Transposase Tnp1/En/Spm-like domain-containing protein</fullName>
    </recommendedName>
</protein>
<evidence type="ECO:0000256" key="1">
    <source>
        <dbReference type="SAM" id="MobiDB-lite"/>
    </source>
</evidence>
<dbReference type="Pfam" id="PF03004">
    <property type="entry name" value="Transposase_24"/>
    <property type="match status" value="1"/>
</dbReference>
<name>A0A6V7Q7C4_ANACO</name>
<sequence length="414" mass="46782">MQFDYAPPSPSPAQIDPHAAETSDSESYSSVDHEEGDEVIMEDEIGERTCVQAKLADLWNLPPGHRVVVVCNARGQPVRNEGRLLAQFLGSVARDGRICTLSHNDWRYVKKEAEEKILTAVKAKFLYPVRCENLKELHSKAPEDVVNDQWISLVNFWKSDAGKARSLRNKRNRAMLKTTHTAGTKSFARVAEEMRQKHPEKKEPQRAEVYLSTHMHKDGTYLDERLASDLQKKMAENLEASTLQGRVAWKGDAFSEIIGKDKQGYIRGIGLGPSPREIFKPSCSCSCEGTVVEESIRQIKEHVGRLEQQVQNQSQSTAELKCRVQCLESLSIQVPDHLCCKITLDIFRDPVITQAELHTRGPCFMNIFRRLASSIPSHGSRWSHISSCRILPLKKLFEHSLMNMVGLTRCSDSF</sequence>
<dbReference type="PANTHER" id="PTHR33144">
    <property type="entry name" value="OS10G0409366 PROTEIN-RELATED"/>
    <property type="match status" value="1"/>
</dbReference>
<dbReference type="EMBL" id="LR862133">
    <property type="protein sequence ID" value="CAD1838910.1"/>
    <property type="molecule type" value="Genomic_DNA"/>
</dbReference>
<dbReference type="InterPro" id="IPR004252">
    <property type="entry name" value="Probable_transposase_24"/>
</dbReference>
<reference evidence="2" key="1">
    <citation type="submission" date="2020-07" db="EMBL/GenBank/DDBJ databases">
        <authorList>
            <person name="Lin J."/>
        </authorList>
    </citation>
    <scope>NUCLEOTIDE SEQUENCE</scope>
</reference>
<organism evidence="2">
    <name type="scientific">Ananas comosus var. bracteatus</name>
    <name type="common">red pineapple</name>
    <dbReference type="NCBI Taxonomy" id="296719"/>
    <lineage>
        <taxon>Eukaryota</taxon>
        <taxon>Viridiplantae</taxon>
        <taxon>Streptophyta</taxon>
        <taxon>Embryophyta</taxon>
        <taxon>Tracheophyta</taxon>
        <taxon>Spermatophyta</taxon>
        <taxon>Magnoliopsida</taxon>
        <taxon>Liliopsida</taxon>
        <taxon>Poales</taxon>
        <taxon>Bromeliaceae</taxon>
        <taxon>Bromelioideae</taxon>
        <taxon>Ananas</taxon>
    </lineage>
</organism>
<dbReference type="Gene3D" id="3.30.40.10">
    <property type="entry name" value="Zinc/RING finger domain, C3HC4 (zinc finger)"/>
    <property type="match status" value="1"/>
</dbReference>
<dbReference type="PANTHER" id="PTHR33144:SF16">
    <property type="entry name" value="OS02G0129000 PROTEIN"/>
    <property type="match status" value="1"/>
</dbReference>
<dbReference type="AlphaFoldDB" id="A0A6V7Q7C4"/>
<accession>A0A6V7Q7C4</accession>
<proteinExistence type="predicted"/>
<evidence type="ECO:0000313" key="2">
    <source>
        <dbReference type="EMBL" id="CAD1838910.1"/>
    </source>
</evidence>